<dbReference type="GeneID" id="54576521"/>
<dbReference type="PANTHER" id="PTHR46323:SF2">
    <property type="entry name" value="BETA-GALACTOSIDASE"/>
    <property type="match status" value="1"/>
</dbReference>
<dbReference type="EC" id="3.2.1.23" evidence="3"/>
<evidence type="ECO:0000256" key="1">
    <source>
        <dbReference type="ARBA" id="ARBA00001412"/>
    </source>
</evidence>
<dbReference type="InterPro" id="IPR017853">
    <property type="entry name" value="GH"/>
</dbReference>
<evidence type="ECO:0000256" key="2">
    <source>
        <dbReference type="ARBA" id="ARBA00007401"/>
    </source>
</evidence>
<dbReference type="GO" id="GO:0005990">
    <property type="term" value="P:lactose catabolic process"/>
    <property type="evidence" value="ECO:0007669"/>
    <property type="project" value="TreeGrafter"/>
</dbReference>
<feature type="domain" description="Beta galactosidase small chain/" evidence="7">
    <location>
        <begin position="755"/>
        <end position="1036"/>
    </location>
</feature>
<dbReference type="Pfam" id="PF02836">
    <property type="entry name" value="Glyco_hydro_2_C"/>
    <property type="match status" value="1"/>
</dbReference>
<evidence type="ECO:0000256" key="3">
    <source>
        <dbReference type="ARBA" id="ARBA00012756"/>
    </source>
</evidence>
<evidence type="ECO:0000259" key="7">
    <source>
        <dbReference type="SMART" id="SM01038"/>
    </source>
</evidence>
<dbReference type="InterPro" id="IPR036156">
    <property type="entry name" value="Beta-gal/glucu_dom_sf"/>
</dbReference>
<keyword evidence="4 8" id="KW-0378">Hydrolase</keyword>
<comment type="catalytic activity">
    <reaction evidence="1">
        <text>Hydrolysis of terminal non-reducing beta-D-galactose residues in beta-D-galactosides.</text>
        <dbReference type="EC" id="3.2.1.23"/>
    </reaction>
</comment>
<dbReference type="GO" id="GO:0009341">
    <property type="term" value="C:beta-galactosidase complex"/>
    <property type="evidence" value="ECO:0007669"/>
    <property type="project" value="InterPro"/>
</dbReference>
<dbReference type="AlphaFoldDB" id="A0A6A6IXV5"/>
<dbReference type="Gene3D" id="2.60.120.260">
    <property type="entry name" value="Galactose-binding domain-like"/>
    <property type="match status" value="1"/>
</dbReference>
<evidence type="ECO:0000256" key="6">
    <source>
        <dbReference type="ARBA" id="ARBA00032230"/>
    </source>
</evidence>
<dbReference type="Gene3D" id="2.60.40.10">
    <property type="entry name" value="Immunoglobulins"/>
    <property type="match status" value="2"/>
</dbReference>
<dbReference type="Pfam" id="PF00703">
    <property type="entry name" value="Glyco_hydro_2"/>
    <property type="match status" value="1"/>
</dbReference>
<accession>A0A6A6IXV5</accession>
<dbReference type="Pfam" id="PF02929">
    <property type="entry name" value="Bgal_small_N"/>
    <property type="match status" value="1"/>
</dbReference>
<proteinExistence type="inferred from homology"/>
<dbReference type="SMART" id="SM01038">
    <property type="entry name" value="Bgal_small_N"/>
    <property type="match status" value="1"/>
</dbReference>
<dbReference type="Gene3D" id="3.20.20.80">
    <property type="entry name" value="Glycosidases"/>
    <property type="match status" value="1"/>
</dbReference>
<dbReference type="GO" id="GO:0004565">
    <property type="term" value="F:beta-galactosidase activity"/>
    <property type="evidence" value="ECO:0007669"/>
    <property type="project" value="UniProtKB-EC"/>
</dbReference>
<dbReference type="PRINTS" id="PR00132">
    <property type="entry name" value="GLHYDRLASE2"/>
</dbReference>
<dbReference type="SUPFAM" id="SSF49785">
    <property type="entry name" value="Galactose-binding domain-like"/>
    <property type="match status" value="1"/>
</dbReference>
<dbReference type="Pfam" id="PF16353">
    <property type="entry name" value="LacZ_4"/>
    <property type="match status" value="1"/>
</dbReference>
<keyword evidence="9" id="KW-1185">Reference proteome</keyword>
<sequence length="1038" mass="118409">MASSEDVFPTELPDWNNLNVLHKSTLTPRAYFHNYISEADALSYDVNKSKTHSLSGTWKFQLSNSPFEAAAGFEAPSFDCSSWDDIAIPGMWQLQGFGKGPQYTNVKYPIPVDPPNVPFTDNETGSYVKKFKIPESLKGDQIRLRFEGVDSSYHVWVNGKEVGYSQGSRNPDEFDITEFVHQDGGNTLAVRVYQWCDGTYIEDQDQWWLSGMQVFRDVFLVGFPPLSRVENLHVQTFLDPFYVNAELQIKVDTTGSGTIGVKLLDPQQKEIAHLTTEVTENRVKMWIPVENPLKWTAESPHLYHLLVTLNSEQHISHRIGFRQVEIKDGLLKVNGKRIVFRGVNRHEHHPKYGRTVPLEFLKQDLLLMKCHNINAIRTSHQPNDPRLYDLADEMGFWVMDEADLECHGFDTIASAALSDEDRKLPFRERQLQTRYRAAEWTTNNPEWCDAYVDRAKHLVKRDQLHPSVIVWSLGNEAFFGRNFKAMYEWIKGYDDSRPIHYEADIFAETMDMYSRMYPPLEEVIKFGEDDSKTKPLVLCEFVHAMGNGPGNIQEYIDAFYQYPKLQGGFAWEWANHGLLTRDKQTGEEFYGYGGDFGEEVHDGTFVMDGLVNSDHMPNSGLIEYKKAIEPVRLMQASKSKATFINRYDFVTLDHLTCQYSLSTELGLDGPLGLLDMPSNVGPGQTFDLELPDIPSSDHETHLNLSFQLKTGTSYLEKGFEIATAQIPISTPTRLHKPSPSTKHLAILPITTHLLHIQGGESVWSFYSLDGRVSWLANDTKILTSPPQLTFFRAPTDNDIPQDGRDWKEKLLHLAKPSTRAVEFSRPSLNEYLITVHQRIAPPVLSWSIDCVLTYKFANDGSLRIHVTGTPRGENPPKTLPRIGLVMGLPNEWQRVEWFGRGPGESYRDSKNAQLVGLHTVPHVEQLWTDYEVPQESSNRTDTRWLKLRNGSATLLVQLIEKGAEERRLFDFQASHYRMEDVAGAKHPHELRRKKKEEVILRLDAQHHGLGSGSCGPKTLAQYALQTAPFEFEVLLQCY</sequence>
<organism evidence="8 9">
    <name type="scientific">Trematosphaeria pertusa</name>
    <dbReference type="NCBI Taxonomy" id="390896"/>
    <lineage>
        <taxon>Eukaryota</taxon>
        <taxon>Fungi</taxon>
        <taxon>Dikarya</taxon>
        <taxon>Ascomycota</taxon>
        <taxon>Pezizomycotina</taxon>
        <taxon>Dothideomycetes</taxon>
        <taxon>Pleosporomycetidae</taxon>
        <taxon>Pleosporales</taxon>
        <taxon>Massarineae</taxon>
        <taxon>Trematosphaeriaceae</taxon>
        <taxon>Trematosphaeria</taxon>
    </lineage>
</organism>
<dbReference type="GO" id="GO:0030246">
    <property type="term" value="F:carbohydrate binding"/>
    <property type="evidence" value="ECO:0007669"/>
    <property type="project" value="InterPro"/>
</dbReference>
<dbReference type="InterPro" id="IPR006101">
    <property type="entry name" value="Glyco_hydro_2"/>
</dbReference>
<dbReference type="InterPro" id="IPR013783">
    <property type="entry name" value="Ig-like_fold"/>
</dbReference>
<dbReference type="RefSeq" id="XP_033690200.1">
    <property type="nucleotide sequence ID" value="XM_033823191.1"/>
</dbReference>
<dbReference type="InterPro" id="IPR011013">
    <property type="entry name" value="Gal_mutarotase_sf_dom"/>
</dbReference>
<dbReference type="SUPFAM" id="SSF49303">
    <property type="entry name" value="beta-Galactosidase/glucuronidase domain"/>
    <property type="match status" value="2"/>
</dbReference>
<name>A0A6A6IXV5_9PLEO</name>
<dbReference type="InterPro" id="IPR014718">
    <property type="entry name" value="GH-type_carb-bd"/>
</dbReference>
<reference evidence="8" key="1">
    <citation type="journal article" date="2020" name="Stud. Mycol.">
        <title>101 Dothideomycetes genomes: a test case for predicting lifestyles and emergence of pathogens.</title>
        <authorList>
            <person name="Haridas S."/>
            <person name="Albert R."/>
            <person name="Binder M."/>
            <person name="Bloem J."/>
            <person name="Labutti K."/>
            <person name="Salamov A."/>
            <person name="Andreopoulos B."/>
            <person name="Baker S."/>
            <person name="Barry K."/>
            <person name="Bills G."/>
            <person name="Bluhm B."/>
            <person name="Cannon C."/>
            <person name="Castanera R."/>
            <person name="Culley D."/>
            <person name="Daum C."/>
            <person name="Ezra D."/>
            <person name="Gonzalez J."/>
            <person name="Henrissat B."/>
            <person name="Kuo A."/>
            <person name="Liang C."/>
            <person name="Lipzen A."/>
            <person name="Lutzoni F."/>
            <person name="Magnuson J."/>
            <person name="Mondo S."/>
            <person name="Nolan M."/>
            <person name="Ohm R."/>
            <person name="Pangilinan J."/>
            <person name="Park H.-J."/>
            <person name="Ramirez L."/>
            <person name="Alfaro M."/>
            <person name="Sun H."/>
            <person name="Tritt A."/>
            <person name="Yoshinaga Y."/>
            <person name="Zwiers L.-H."/>
            <person name="Turgeon B."/>
            <person name="Goodwin S."/>
            <person name="Spatafora J."/>
            <person name="Crous P."/>
            <person name="Grigoriev I."/>
        </authorList>
    </citation>
    <scope>NUCLEOTIDE SEQUENCE</scope>
    <source>
        <strain evidence="8">CBS 122368</strain>
    </source>
</reference>
<dbReference type="InterPro" id="IPR032312">
    <property type="entry name" value="LacZ_4"/>
</dbReference>
<dbReference type="Pfam" id="PF02837">
    <property type="entry name" value="Glyco_hydro_2_N"/>
    <property type="match status" value="1"/>
</dbReference>
<evidence type="ECO:0000313" key="8">
    <source>
        <dbReference type="EMBL" id="KAF2255196.1"/>
    </source>
</evidence>
<dbReference type="InterPro" id="IPR006104">
    <property type="entry name" value="Glyco_hydro_2_N"/>
</dbReference>
<dbReference type="InterPro" id="IPR006102">
    <property type="entry name" value="Ig-like_GH2"/>
</dbReference>
<evidence type="ECO:0000313" key="9">
    <source>
        <dbReference type="Proteomes" id="UP000800094"/>
    </source>
</evidence>
<dbReference type="EMBL" id="ML987190">
    <property type="protein sequence ID" value="KAF2255196.1"/>
    <property type="molecule type" value="Genomic_DNA"/>
</dbReference>
<evidence type="ECO:0000256" key="5">
    <source>
        <dbReference type="ARBA" id="ARBA00023295"/>
    </source>
</evidence>
<dbReference type="InterPro" id="IPR008979">
    <property type="entry name" value="Galactose-bd-like_sf"/>
</dbReference>
<dbReference type="OrthoDB" id="408320at2759"/>
<evidence type="ECO:0000256" key="4">
    <source>
        <dbReference type="ARBA" id="ARBA00022801"/>
    </source>
</evidence>
<dbReference type="PANTHER" id="PTHR46323">
    <property type="entry name" value="BETA-GALACTOSIDASE"/>
    <property type="match status" value="1"/>
</dbReference>
<comment type="similarity">
    <text evidence="2">Belongs to the glycosyl hydrolase 2 family.</text>
</comment>
<dbReference type="SUPFAM" id="SSF74650">
    <property type="entry name" value="Galactose mutarotase-like"/>
    <property type="match status" value="1"/>
</dbReference>
<dbReference type="FunFam" id="3.20.20.80:FF:000018">
    <property type="entry name" value="Beta-galactosidase"/>
    <property type="match status" value="1"/>
</dbReference>
<dbReference type="InterPro" id="IPR004199">
    <property type="entry name" value="B-gal_small/dom_5"/>
</dbReference>
<dbReference type="SUPFAM" id="SSF51445">
    <property type="entry name" value="(Trans)glycosidases"/>
    <property type="match status" value="1"/>
</dbReference>
<gene>
    <name evidence="8" type="ORF">BU26DRAFT_417239</name>
</gene>
<keyword evidence="5" id="KW-0326">Glycosidase</keyword>
<dbReference type="InterPro" id="IPR006103">
    <property type="entry name" value="Glyco_hydro_2_cat"/>
</dbReference>
<protein>
    <recommendedName>
        <fullName evidence="3">beta-galactosidase</fullName>
        <ecNumber evidence="3">3.2.1.23</ecNumber>
    </recommendedName>
    <alternativeName>
        <fullName evidence="6">Lactase</fullName>
    </alternativeName>
</protein>
<dbReference type="Proteomes" id="UP000800094">
    <property type="component" value="Unassembled WGS sequence"/>
</dbReference>
<dbReference type="InterPro" id="IPR050347">
    <property type="entry name" value="Bact_Beta-galactosidase"/>
</dbReference>
<dbReference type="Gene3D" id="2.70.98.10">
    <property type="match status" value="1"/>
</dbReference>